<protein>
    <submittedName>
        <fullName evidence="1">Uncharacterized protein</fullName>
    </submittedName>
</protein>
<name>A0ACB7RP93_HYAAI</name>
<dbReference type="Proteomes" id="UP000821845">
    <property type="component" value="Chromosome 8"/>
</dbReference>
<proteinExistence type="predicted"/>
<organism evidence="1 2">
    <name type="scientific">Hyalomma asiaticum</name>
    <name type="common">Tick</name>
    <dbReference type="NCBI Taxonomy" id="266040"/>
    <lineage>
        <taxon>Eukaryota</taxon>
        <taxon>Metazoa</taxon>
        <taxon>Ecdysozoa</taxon>
        <taxon>Arthropoda</taxon>
        <taxon>Chelicerata</taxon>
        <taxon>Arachnida</taxon>
        <taxon>Acari</taxon>
        <taxon>Parasitiformes</taxon>
        <taxon>Ixodida</taxon>
        <taxon>Ixodoidea</taxon>
        <taxon>Ixodidae</taxon>
        <taxon>Hyalomminae</taxon>
        <taxon>Hyalomma</taxon>
    </lineage>
</organism>
<keyword evidence="2" id="KW-1185">Reference proteome</keyword>
<comment type="caution">
    <text evidence="1">The sequence shown here is derived from an EMBL/GenBank/DDBJ whole genome shotgun (WGS) entry which is preliminary data.</text>
</comment>
<gene>
    <name evidence="1" type="ORF">HPB50_014643</name>
</gene>
<accession>A0ACB7RP93</accession>
<sequence length="130" mass="14729">MDRKEIFTFVYDFIVAGSETTVLRTELFVSGRLEKNFTRASEFIPDRWLRSNGSRAGEAPQNWTLHPFASLPFSSGVRMCIGRRIAEMELCVLIAKGSLPYRLSCGLNSFSGSRKELHESSEFIPDRCSL</sequence>
<evidence type="ECO:0000313" key="2">
    <source>
        <dbReference type="Proteomes" id="UP000821845"/>
    </source>
</evidence>
<reference evidence="1" key="1">
    <citation type="submission" date="2020-05" db="EMBL/GenBank/DDBJ databases">
        <title>Large-scale comparative analyses of tick genomes elucidate their genetic diversity and vector capacities.</title>
        <authorList>
            <person name="Jia N."/>
            <person name="Wang J."/>
            <person name="Shi W."/>
            <person name="Du L."/>
            <person name="Sun Y."/>
            <person name="Zhan W."/>
            <person name="Jiang J."/>
            <person name="Wang Q."/>
            <person name="Zhang B."/>
            <person name="Ji P."/>
            <person name="Sakyi L.B."/>
            <person name="Cui X."/>
            <person name="Yuan T."/>
            <person name="Jiang B."/>
            <person name="Yang W."/>
            <person name="Lam T.T.-Y."/>
            <person name="Chang Q."/>
            <person name="Ding S."/>
            <person name="Wang X."/>
            <person name="Zhu J."/>
            <person name="Ruan X."/>
            <person name="Zhao L."/>
            <person name="Wei J."/>
            <person name="Que T."/>
            <person name="Du C."/>
            <person name="Cheng J."/>
            <person name="Dai P."/>
            <person name="Han X."/>
            <person name="Huang E."/>
            <person name="Gao Y."/>
            <person name="Liu J."/>
            <person name="Shao H."/>
            <person name="Ye R."/>
            <person name="Li L."/>
            <person name="Wei W."/>
            <person name="Wang X."/>
            <person name="Wang C."/>
            <person name="Yang T."/>
            <person name="Huo Q."/>
            <person name="Li W."/>
            <person name="Guo W."/>
            <person name="Chen H."/>
            <person name="Zhou L."/>
            <person name="Ni X."/>
            <person name="Tian J."/>
            <person name="Zhou Y."/>
            <person name="Sheng Y."/>
            <person name="Liu T."/>
            <person name="Pan Y."/>
            <person name="Xia L."/>
            <person name="Li J."/>
            <person name="Zhao F."/>
            <person name="Cao W."/>
        </authorList>
    </citation>
    <scope>NUCLEOTIDE SEQUENCE</scope>
    <source>
        <strain evidence="1">Hyas-2018</strain>
    </source>
</reference>
<dbReference type="EMBL" id="CM023488">
    <property type="protein sequence ID" value="KAH6924293.1"/>
    <property type="molecule type" value="Genomic_DNA"/>
</dbReference>
<evidence type="ECO:0000313" key="1">
    <source>
        <dbReference type="EMBL" id="KAH6924293.1"/>
    </source>
</evidence>